<dbReference type="SMART" id="SM00903">
    <property type="entry name" value="Flavin_Reduct"/>
    <property type="match status" value="1"/>
</dbReference>
<dbReference type="EMBL" id="JQGC01000022">
    <property type="protein sequence ID" value="KFL29635.1"/>
    <property type="molecule type" value="Genomic_DNA"/>
</dbReference>
<proteinExistence type="inferred from homology"/>
<comment type="caution">
    <text evidence="4">The sequence shown here is derived from an EMBL/GenBank/DDBJ whole genome shotgun (WGS) entry which is preliminary data.</text>
</comment>
<organism evidence="4 5">
    <name type="scientific">Devosia riboflavina</name>
    <dbReference type="NCBI Taxonomy" id="46914"/>
    <lineage>
        <taxon>Bacteria</taxon>
        <taxon>Pseudomonadati</taxon>
        <taxon>Pseudomonadota</taxon>
        <taxon>Alphaproteobacteria</taxon>
        <taxon>Hyphomicrobiales</taxon>
        <taxon>Devosiaceae</taxon>
        <taxon>Devosia</taxon>
    </lineage>
</organism>
<evidence type="ECO:0000256" key="2">
    <source>
        <dbReference type="ARBA" id="ARBA00023002"/>
    </source>
</evidence>
<protein>
    <submittedName>
        <fullName evidence="4">Flavin reductase</fullName>
    </submittedName>
</protein>
<feature type="domain" description="Flavin reductase like" evidence="3">
    <location>
        <begin position="26"/>
        <end position="170"/>
    </location>
</feature>
<keyword evidence="2" id="KW-0560">Oxidoreductase</keyword>
<dbReference type="PANTHER" id="PTHR30466:SF11">
    <property type="entry name" value="FLAVIN-DEPENDENT MONOOXYGENASE, REDUCTASE SUBUNIT HSAB"/>
    <property type="match status" value="1"/>
</dbReference>
<dbReference type="STRING" id="46914.JP75_19945"/>
<dbReference type="InterPro" id="IPR012349">
    <property type="entry name" value="Split_barrel_FMN-bd"/>
</dbReference>
<evidence type="ECO:0000313" key="5">
    <source>
        <dbReference type="Proteomes" id="UP000028981"/>
    </source>
</evidence>
<dbReference type="GO" id="GO:0010181">
    <property type="term" value="F:FMN binding"/>
    <property type="evidence" value="ECO:0007669"/>
    <property type="project" value="InterPro"/>
</dbReference>
<accession>A0A087LYD2</accession>
<name>A0A087LYD2_9HYPH</name>
<reference evidence="4 5" key="1">
    <citation type="submission" date="2014-08" db="EMBL/GenBank/DDBJ databases">
        <authorList>
            <person name="Hassan Y.I."/>
            <person name="Lepp D."/>
            <person name="Zhou T."/>
        </authorList>
    </citation>
    <scope>NUCLEOTIDE SEQUENCE [LARGE SCALE GENOMIC DNA]</scope>
    <source>
        <strain evidence="4 5">IFO13584</strain>
    </source>
</reference>
<dbReference type="OrthoDB" id="9792858at2"/>
<dbReference type="PANTHER" id="PTHR30466">
    <property type="entry name" value="FLAVIN REDUCTASE"/>
    <property type="match status" value="1"/>
</dbReference>
<dbReference type="AlphaFoldDB" id="A0A087LYD2"/>
<dbReference type="InterPro" id="IPR002563">
    <property type="entry name" value="Flavin_Rdtase-like_dom"/>
</dbReference>
<comment type="similarity">
    <text evidence="1">Belongs to the non-flavoprotein flavin reductase family.</text>
</comment>
<evidence type="ECO:0000259" key="3">
    <source>
        <dbReference type="SMART" id="SM00903"/>
    </source>
</evidence>
<dbReference type="SUPFAM" id="SSF50475">
    <property type="entry name" value="FMN-binding split barrel"/>
    <property type="match status" value="1"/>
</dbReference>
<evidence type="ECO:0000256" key="1">
    <source>
        <dbReference type="ARBA" id="ARBA00008898"/>
    </source>
</evidence>
<dbReference type="Proteomes" id="UP000028981">
    <property type="component" value="Unassembled WGS sequence"/>
</dbReference>
<keyword evidence="5" id="KW-1185">Reference proteome</keyword>
<evidence type="ECO:0000313" key="4">
    <source>
        <dbReference type="EMBL" id="KFL29635.1"/>
    </source>
</evidence>
<dbReference type="GO" id="GO:0042602">
    <property type="term" value="F:riboflavin reductase (NADPH) activity"/>
    <property type="evidence" value="ECO:0007669"/>
    <property type="project" value="TreeGrafter"/>
</dbReference>
<dbReference type="Gene3D" id="2.30.110.10">
    <property type="entry name" value="Electron Transport, Fmn-binding Protein, Chain A"/>
    <property type="match status" value="1"/>
</dbReference>
<sequence>MENRVTETANAERVIDIRTFWQAVGLRAVGTAIVTAEGKDGPRGFLALSATHLCAEPPMMMVSVDKKTSALQTMLDGNHFAINYLSTAQADLASPFGGKGDLKGADRFSLGSWTKLASGAPVLAGAAGVIDCRIEEVIERFGTAIVIGRVLDFTSTPDTAPLVSYKGKTL</sequence>
<gene>
    <name evidence="4" type="ORF">JP75_19945</name>
</gene>
<dbReference type="Pfam" id="PF01613">
    <property type="entry name" value="Flavin_Reduct"/>
    <property type="match status" value="1"/>
</dbReference>
<dbReference type="InterPro" id="IPR050268">
    <property type="entry name" value="NADH-dep_flavin_reductase"/>
</dbReference>